<evidence type="ECO:0000256" key="7">
    <source>
        <dbReference type="SAM" id="Phobius"/>
    </source>
</evidence>
<feature type="region of interest" description="Disordered" evidence="6">
    <location>
        <begin position="1"/>
        <end position="322"/>
    </location>
</feature>
<evidence type="ECO:0008006" key="10">
    <source>
        <dbReference type="Google" id="ProtNLM"/>
    </source>
</evidence>
<feature type="compositionally biased region" description="Basic residues" evidence="6">
    <location>
        <begin position="51"/>
        <end position="67"/>
    </location>
</feature>
<feature type="compositionally biased region" description="Polar residues" evidence="6">
    <location>
        <begin position="486"/>
        <end position="500"/>
    </location>
</feature>
<feature type="transmembrane region" description="Helical" evidence="7">
    <location>
        <begin position="892"/>
        <end position="917"/>
    </location>
</feature>
<dbReference type="InterPro" id="IPR045861">
    <property type="entry name" value="CorA_cytoplasmic_dom"/>
</dbReference>
<sequence>MSASAPPRMAKQSPPDTPPRRPEPTALQTTQPDGGASAVSLEPEASSQTFPKKKRNHRGGRKKRARKPSFAASTEDGSGMPETPQTRPGGHSQSAARASFYGLQGRNLSNTSLESESLLDHREQQSMRPRRSSTMGGVFDQHQYKSPSSYRPQYQTPFKSADTVGRRPRTGKEESDGEDEVIDERAPLISSSSRSKSPAATFTGHRTYSGEPSKLSRHSSTNNRRASSKSSSDSRKKTIFDAQTPIYQQHSEEYNVNCPPSVPGSPVLGSSKRDINFGDMLTRDHLESPLGSPRRARDHISEQAIDSSRPGSPKREPGYDGRRHTIAVSAEEDVCFPVEGMSELADDEAAQREGIAYKRENGIRRRRGKWPDLSILDEWSRFEKEGRSEERRVKRITEPKLIGGRLRPIHKGWHRAEDDSPYRFTYFNEEFPSTIHSQTISELVQPGGSFRELFIPDPPLLSDSESSDEEEGYPLSRDDSHILHNRGTNGESTVTRQTTLVDDPRRDSRRLGQVLSNDSKQSTSSKRSTSVAGGERKSSRGVASMDIPNGGVKSPEPEKLPPEKLPSPEPNINISKEKSKSYGERPTWWLDVLSPTDDEMKVLSKTFGIHPLTAEDIMMQEAREKVELFRNYYFVNYRSFEQDINNENFLEPVNVYVVVFREGVISFHFAMTPHPANVRRRIRQLKDYLILSSDWISYAIVDDITDAFAPLIHTIEDEVDDIDDAILRLHSPAAPEYGKMRNEDEKRSEAGDGTSGESGGDMLRRVGDCRKKVMGLYRLLGNKADVIKGFAKRCNEHWEVAPRSEIGLYLGDIQDHIVTMTGNLSHYEKILARSHANYLAQINIRMNERQEQTADVLGKLTVLGTIVLPMNIITGLWGMNVWVPGQEYEGDLTWFCCITGGLLVFGFACFFIARALYRIV</sequence>
<dbReference type="Gene3D" id="3.30.460.20">
    <property type="entry name" value="CorA soluble domain-like"/>
    <property type="match status" value="1"/>
</dbReference>
<dbReference type="STRING" id="857342.A0A2T3B0F8"/>
<feature type="compositionally biased region" description="Low complexity" evidence="6">
    <location>
        <begin position="516"/>
        <end position="530"/>
    </location>
</feature>
<dbReference type="RefSeq" id="XP_024720404.1">
    <property type="nucleotide sequence ID" value="XM_024862709.1"/>
</dbReference>
<keyword evidence="5 7" id="KW-0472">Membrane</keyword>
<feature type="compositionally biased region" description="Polar residues" evidence="6">
    <location>
        <begin position="83"/>
        <end position="96"/>
    </location>
</feature>
<dbReference type="SUPFAM" id="SSF143865">
    <property type="entry name" value="CorA soluble domain-like"/>
    <property type="match status" value="1"/>
</dbReference>
<evidence type="ECO:0000313" key="8">
    <source>
        <dbReference type="EMBL" id="PSS16896.1"/>
    </source>
</evidence>
<dbReference type="InterPro" id="IPR045863">
    <property type="entry name" value="CorA_TM1_TM2"/>
</dbReference>
<protein>
    <recommendedName>
        <fullName evidence="10">Cora-domain-containing protein</fullName>
    </recommendedName>
</protein>
<evidence type="ECO:0000256" key="2">
    <source>
        <dbReference type="ARBA" id="ARBA00009765"/>
    </source>
</evidence>
<gene>
    <name evidence="8" type="ORF">M430DRAFT_141394</name>
</gene>
<feature type="compositionally biased region" description="Low complexity" evidence="6">
    <location>
        <begin position="219"/>
        <end position="231"/>
    </location>
</feature>
<dbReference type="PANTHER" id="PTHR21535:SF51">
    <property type="entry name" value="MANGANESE RESISTANCE PROTEIN MNR2"/>
    <property type="match status" value="1"/>
</dbReference>
<feature type="compositionally biased region" description="Basic and acidic residues" evidence="6">
    <location>
        <begin position="738"/>
        <end position="750"/>
    </location>
</feature>
<dbReference type="InParanoid" id="A0A2T3B0F8"/>
<organism evidence="8 9">
    <name type="scientific">Amorphotheca resinae ATCC 22711</name>
    <dbReference type="NCBI Taxonomy" id="857342"/>
    <lineage>
        <taxon>Eukaryota</taxon>
        <taxon>Fungi</taxon>
        <taxon>Dikarya</taxon>
        <taxon>Ascomycota</taxon>
        <taxon>Pezizomycotina</taxon>
        <taxon>Leotiomycetes</taxon>
        <taxon>Helotiales</taxon>
        <taxon>Amorphothecaceae</taxon>
        <taxon>Amorphotheca</taxon>
    </lineage>
</organism>
<proteinExistence type="inferred from homology"/>
<reference evidence="8 9" key="1">
    <citation type="journal article" date="2018" name="New Phytol.">
        <title>Comparative genomics and transcriptomics depict ericoid mycorrhizal fungi as versatile saprotrophs and plant mutualists.</title>
        <authorList>
            <person name="Martino E."/>
            <person name="Morin E."/>
            <person name="Grelet G.A."/>
            <person name="Kuo A."/>
            <person name="Kohler A."/>
            <person name="Daghino S."/>
            <person name="Barry K.W."/>
            <person name="Cichocki N."/>
            <person name="Clum A."/>
            <person name="Dockter R.B."/>
            <person name="Hainaut M."/>
            <person name="Kuo R.C."/>
            <person name="LaButti K."/>
            <person name="Lindahl B.D."/>
            <person name="Lindquist E.A."/>
            <person name="Lipzen A."/>
            <person name="Khouja H.R."/>
            <person name="Magnuson J."/>
            <person name="Murat C."/>
            <person name="Ohm R.A."/>
            <person name="Singer S.W."/>
            <person name="Spatafora J.W."/>
            <person name="Wang M."/>
            <person name="Veneault-Fourrey C."/>
            <person name="Henrissat B."/>
            <person name="Grigoriev I.V."/>
            <person name="Martin F.M."/>
            <person name="Perotto S."/>
        </authorList>
    </citation>
    <scope>NUCLEOTIDE SEQUENCE [LARGE SCALE GENOMIC DNA]</scope>
    <source>
        <strain evidence="8 9">ATCC 22711</strain>
    </source>
</reference>
<evidence type="ECO:0000256" key="4">
    <source>
        <dbReference type="ARBA" id="ARBA00022989"/>
    </source>
</evidence>
<dbReference type="PANTHER" id="PTHR21535">
    <property type="entry name" value="MAGNESIUM AND COBALT TRANSPORT PROTEIN/MITOCHONDRIAL IMPORT INNER MEMBRANE TRANSLOCASE SUBUNIT TIM8"/>
    <property type="match status" value="1"/>
</dbReference>
<dbReference type="AlphaFoldDB" id="A0A2T3B0F8"/>
<feature type="compositionally biased region" description="Low complexity" evidence="6">
    <location>
        <begin position="107"/>
        <end position="116"/>
    </location>
</feature>
<evidence type="ECO:0000313" key="9">
    <source>
        <dbReference type="Proteomes" id="UP000241818"/>
    </source>
</evidence>
<keyword evidence="4 7" id="KW-1133">Transmembrane helix</keyword>
<dbReference type="GO" id="GO:0015095">
    <property type="term" value="F:magnesium ion transmembrane transporter activity"/>
    <property type="evidence" value="ECO:0007669"/>
    <property type="project" value="InterPro"/>
</dbReference>
<dbReference type="FunFam" id="1.20.58.340:FF:000008">
    <property type="entry name" value="CorA family metal ion transporter"/>
    <property type="match status" value="1"/>
</dbReference>
<dbReference type="FunFam" id="1.20.58.340:FF:000014">
    <property type="entry name" value="CorA family metal ion transporter"/>
    <property type="match status" value="1"/>
</dbReference>
<name>A0A2T3B0F8_AMORE</name>
<dbReference type="GeneID" id="36570790"/>
<feature type="transmembrane region" description="Helical" evidence="7">
    <location>
        <begin position="856"/>
        <end position="880"/>
    </location>
</feature>
<feature type="compositionally biased region" description="Basic and acidic residues" evidence="6">
    <location>
        <begin position="313"/>
        <end position="322"/>
    </location>
</feature>
<dbReference type="EMBL" id="KZ679012">
    <property type="protein sequence ID" value="PSS16896.1"/>
    <property type="molecule type" value="Genomic_DNA"/>
</dbReference>
<dbReference type="InterPro" id="IPR044089">
    <property type="entry name" value="Alr1-like"/>
</dbReference>
<evidence type="ECO:0000256" key="1">
    <source>
        <dbReference type="ARBA" id="ARBA00004141"/>
    </source>
</evidence>
<evidence type="ECO:0000256" key="5">
    <source>
        <dbReference type="ARBA" id="ARBA00023136"/>
    </source>
</evidence>
<keyword evidence="3 7" id="KW-0812">Transmembrane</keyword>
<feature type="region of interest" description="Disordered" evidence="6">
    <location>
        <begin position="449"/>
        <end position="576"/>
    </location>
</feature>
<dbReference type="OrthoDB" id="29879at2759"/>
<evidence type="ECO:0000256" key="6">
    <source>
        <dbReference type="SAM" id="MobiDB-lite"/>
    </source>
</evidence>
<dbReference type="GO" id="GO:0010961">
    <property type="term" value="P:intracellular magnesium ion homeostasis"/>
    <property type="evidence" value="ECO:0007669"/>
    <property type="project" value="TreeGrafter"/>
</dbReference>
<keyword evidence="9" id="KW-1185">Reference proteome</keyword>
<feature type="compositionally biased region" description="Basic and acidic residues" evidence="6">
    <location>
        <begin position="271"/>
        <end position="287"/>
    </location>
</feature>
<dbReference type="CDD" id="cd12829">
    <property type="entry name" value="Alr1p-like"/>
    <property type="match status" value="1"/>
</dbReference>
<feature type="compositionally biased region" description="Polar residues" evidence="6">
    <location>
        <begin position="144"/>
        <end position="158"/>
    </location>
</feature>
<dbReference type="Pfam" id="PF01544">
    <property type="entry name" value="CorA"/>
    <property type="match status" value="2"/>
</dbReference>
<dbReference type="GO" id="GO:0000329">
    <property type="term" value="C:fungal-type vacuole membrane"/>
    <property type="evidence" value="ECO:0007669"/>
    <property type="project" value="TreeGrafter"/>
</dbReference>
<evidence type="ECO:0000256" key="3">
    <source>
        <dbReference type="ARBA" id="ARBA00022692"/>
    </source>
</evidence>
<comment type="subcellular location">
    <subcellularLocation>
        <location evidence="1">Membrane</location>
        <topology evidence="1">Multi-pass membrane protein</topology>
    </subcellularLocation>
</comment>
<accession>A0A2T3B0F8</accession>
<dbReference type="Gene3D" id="1.20.58.340">
    <property type="entry name" value="Magnesium transport protein CorA, transmembrane region"/>
    <property type="match status" value="2"/>
</dbReference>
<dbReference type="SUPFAM" id="SSF144083">
    <property type="entry name" value="Magnesium transport protein CorA, transmembrane region"/>
    <property type="match status" value="1"/>
</dbReference>
<feature type="region of interest" description="Disordered" evidence="6">
    <location>
        <begin position="737"/>
        <end position="762"/>
    </location>
</feature>
<dbReference type="Proteomes" id="UP000241818">
    <property type="component" value="Unassembled WGS sequence"/>
</dbReference>
<dbReference type="InterPro" id="IPR002523">
    <property type="entry name" value="MgTranspt_CorA/ZnTranspt_ZntB"/>
</dbReference>
<dbReference type="FunCoup" id="A0A2T3B0F8">
    <property type="interactions" value="78"/>
</dbReference>
<comment type="similarity">
    <text evidence="2">Belongs to the CorA metal ion transporter (MIT) (TC 1.A.35) family.</text>
</comment>